<organism evidence="2 3">
    <name type="scientific">Prauserella cavernicola</name>
    <dbReference type="NCBI Taxonomy" id="2800127"/>
    <lineage>
        <taxon>Bacteria</taxon>
        <taxon>Bacillati</taxon>
        <taxon>Actinomycetota</taxon>
        <taxon>Actinomycetes</taxon>
        <taxon>Pseudonocardiales</taxon>
        <taxon>Pseudonocardiaceae</taxon>
        <taxon>Prauserella</taxon>
    </lineage>
</organism>
<gene>
    <name evidence="2" type="ORF">JHE00_13740</name>
</gene>
<keyword evidence="1" id="KW-0732">Signal</keyword>
<protein>
    <submittedName>
        <fullName evidence="2">DUF2771 family protein</fullName>
    </submittedName>
</protein>
<dbReference type="AlphaFoldDB" id="A0A934QNN8"/>
<dbReference type="EMBL" id="JAENJH010000003">
    <property type="protein sequence ID" value="MBK1785392.1"/>
    <property type="molecule type" value="Genomic_DNA"/>
</dbReference>
<feature type="signal peptide" evidence="1">
    <location>
        <begin position="1"/>
        <end position="17"/>
    </location>
</feature>
<feature type="chain" id="PRO_5038864808" evidence="1">
    <location>
        <begin position="18"/>
        <end position="165"/>
    </location>
</feature>
<keyword evidence="3" id="KW-1185">Reference proteome</keyword>
<reference evidence="2" key="1">
    <citation type="submission" date="2020-12" db="EMBL/GenBank/DDBJ databases">
        <title>Prauserella sp. ASG 168, a novel actinomycete isolated from cave rock.</title>
        <authorList>
            <person name="Suriyachadkun C."/>
        </authorList>
    </citation>
    <scope>NUCLEOTIDE SEQUENCE</scope>
    <source>
        <strain evidence="2">ASG 168</strain>
    </source>
</reference>
<evidence type="ECO:0000313" key="3">
    <source>
        <dbReference type="Proteomes" id="UP000635245"/>
    </source>
</evidence>
<proteinExistence type="predicted"/>
<dbReference type="PROSITE" id="PS51257">
    <property type="entry name" value="PROKAR_LIPOPROTEIN"/>
    <property type="match status" value="1"/>
</dbReference>
<dbReference type="RefSeq" id="WP_200318455.1">
    <property type="nucleotide sequence ID" value="NZ_JAENJH010000003.1"/>
</dbReference>
<evidence type="ECO:0000313" key="2">
    <source>
        <dbReference type="EMBL" id="MBK1785392.1"/>
    </source>
</evidence>
<evidence type="ECO:0000256" key="1">
    <source>
        <dbReference type="SAM" id="SignalP"/>
    </source>
</evidence>
<accession>A0A934QNN8</accession>
<sequence length="165" mass="17625">MRRAVVAVLGAAAAVLAGCSGVPNPEITFYADGNTVVAEPLDQYCDALLRDCEQGGESATLAVRKGMPVQISVPEEVASTPWTLIVQYRTESGELRLQQPVTFTDGKRHAYTVEPESPSDQIMVVEIQQLGAAYAADPQGNPVVDENGQPQLVARGVWSLQNEAT</sequence>
<name>A0A934QNN8_9PSEU</name>
<dbReference type="InterPro" id="IPR024495">
    <property type="entry name" value="DUF2771"/>
</dbReference>
<dbReference type="Pfam" id="PF10969">
    <property type="entry name" value="DUF2771"/>
    <property type="match status" value="1"/>
</dbReference>
<comment type="caution">
    <text evidence="2">The sequence shown here is derived from an EMBL/GenBank/DDBJ whole genome shotgun (WGS) entry which is preliminary data.</text>
</comment>
<dbReference type="Proteomes" id="UP000635245">
    <property type="component" value="Unassembled WGS sequence"/>
</dbReference>